<dbReference type="OrthoDB" id="2326446at2759"/>
<dbReference type="SUPFAM" id="SSF55729">
    <property type="entry name" value="Acyl-CoA N-acyltransferases (Nat)"/>
    <property type="match status" value="1"/>
</dbReference>
<dbReference type="Gene3D" id="3.40.630.30">
    <property type="match status" value="1"/>
</dbReference>
<keyword evidence="3" id="KW-1185">Reference proteome</keyword>
<dbReference type="AlphaFoldDB" id="A0A8H5WWS6"/>
<accession>A0A8H5WWS6</accession>
<dbReference type="InterPro" id="IPR000182">
    <property type="entry name" value="GNAT_dom"/>
</dbReference>
<dbReference type="PROSITE" id="PS51186">
    <property type="entry name" value="GNAT"/>
    <property type="match status" value="1"/>
</dbReference>
<organism evidence="2 3">
    <name type="scientific">Fusarium heterosporum</name>
    <dbReference type="NCBI Taxonomy" id="42747"/>
    <lineage>
        <taxon>Eukaryota</taxon>
        <taxon>Fungi</taxon>
        <taxon>Dikarya</taxon>
        <taxon>Ascomycota</taxon>
        <taxon>Pezizomycotina</taxon>
        <taxon>Sordariomycetes</taxon>
        <taxon>Hypocreomycetidae</taxon>
        <taxon>Hypocreales</taxon>
        <taxon>Nectriaceae</taxon>
        <taxon>Fusarium</taxon>
        <taxon>Fusarium heterosporum species complex</taxon>
    </lineage>
</organism>
<evidence type="ECO:0000313" key="3">
    <source>
        <dbReference type="Proteomes" id="UP000567885"/>
    </source>
</evidence>
<dbReference type="Proteomes" id="UP000567885">
    <property type="component" value="Unassembled WGS sequence"/>
</dbReference>
<dbReference type="CDD" id="cd04301">
    <property type="entry name" value="NAT_SF"/>
    <property type="match status" value="1"/>
</dbReference>
<feature type="domain" description="N-acetyltransferase" evidence="1">
    <location>
        <begin position="57"/>
        <end position="231"/>
    </location>
</feature>
<reference evidence="2 3" key="1">
    <citation type="submission" date="2020-05" db="EMBL/GenBank/DDBJ databases">
        <title>Identification and distribution of gene clusters putatively required for synthesis of sphingolipid metabolism inhibitors in phylogenetically diverse species of the filamentous fungus Fusarium.</title>
        <authorList>
            <person name="Kim H.-S."/>
            <person name="Busman M."/>
            <person name="Brown D.W."/>
            <person name="Divon H."/>
            <person name="Uhlig S."/>
            <person name="Proctor R.H."/>
        </authorList>
    </citation>
    <scope>NUCLEOTIDE SEQUENCE [LARGE SCALE GENOMIC DNA]</scope>
    <source>
        <strain evidence="2 3">NRRL 20693</strain>
    </source>
</reference>
<dbReference type="InterPro" id="IPR016181">
    <property type="entry name" value="Acyl_CoA_acyltransferase"/>
</dbReference>
<protein>
    <recommendedName>
        <fullName evidence="1">N-acetyltransferase domain-containing protein</fullName>
    </recommendedName>
</protein>
<dbReference type="EMBL" id="JAAGWQ010000044">
    <property type="protein sequence ID" value="KAF5674971.1"/>
    <property type="molecule type" value="Genomic_DNA"/>
</dbReference>
<dbReference type="GO" id="GO:0016747">
    <property type="term" value="F:acyltransferase activity, transferring groups other than amino-acyl groups"/>
    <property type="evidence" value="ECO:0007669"/>
    <property type="project" value="InterPro"/>
</dbReference>
<evidence type="ECO:0000313" key="2">
    <source>
        <dbReference type="EMBL" id="KAF5674971.1"/>
    </source>
</evidence>
<dbReference type="Pfam" id="PF00583">
    <property type="entry name" value="Acetyltransf_1"/>
    <property type="match status" value="1"/>
</dbReference>
<gene>
    <name evidence="2" type="ORF">FHETE_2722</name>
</gene>
<proteinExistence type="predicted"/>
<sequence length="231" mass="26443">MPSATRQDHIVLIPWDPQSPDHVDRIYEQRVQCGWDKQMVEGWREKQTSGSKSIFWITLRPEGTETQELLQLHFDAFPADKTPLIDTAKTLRAQSITPTSSKFYPIGHISLDDCDPKSSNLTLDLPKEGVYWIKTFYVSKALRSKGIGRAAMDIVEAMAIEYPLCAKTLALDTAEKGHQSRLYKEKTGKEISSTNQEWYERRGYRLIHFQPSHYVDGDDPPVDAVFLKKDI</sequence>
<evidence type="ECO:0000259" key="1">
    <source>
        <dbReference type="PROSITE" id="PS51186"/>
    </source>
</evidence>
<comment type="caution">
    <text evidence="2">The sequence shown here is derived from an EMBL/GenBank/DDBJ whole genome shotgun (WGS) entry which is preliminary data.</text>
</comment>
<name>A0A8H5WWS6_FUSHE</name>